<name>A0A370DUY3_9GAMM</name>
<comment type="caution">
    <text evidence="5">The sequence shown here is derived from an EMBL/GenBank/DDBJ whole genome shotgun (WGS) entry which is preliminary data.</text>
</comment>
<sequence length="322" mass="35322">MEKLTLRPIPTEIEAPGEILLNAYASSQVTPRIEAQVIKRHIRLGSPVSVGDPLVTLSSVSMAEGQGALLVAAQEWRRVKKLGKKVVSERRYLEAQVAFQQARAKLLAYGLTTGQTDRLVKGNAIRQADGRFTLLSPQAGTVIRDDFIIGQMIEPGELLFEITDESRLWVQAWINPESVPHINMGASARVLAGTEWIEGKVIQVHHALDETTRTLAVRLEIPNPADRLHPGQFVTARINTGESGQSALTLPLNAVMRSADGDWQVFVEEEPGEFEPKEIELLRQLPGLAVIGGLKPGTRVVTQGAFFVQSELAKSGFEVHNH</sequence>
<dbReference type="InterPro" id="IPR058792">
    <property type="entry name" value="Beta-barrel_RND_2"/>
</dbReference>
<dbReference type="GO" id="GO:0046914">
    <property type="term" value="F:transition metal ion binding"/>
    <property type="evidence" value="ECO:0007669"/>
    <property type="project" value="TreeGrafter"/>
</dbReference>
<dbReference type="SUPFAM" id="SSF111369">
    <property type="entry name" value="HlyD-like secretion proteins"/>
    <property type="match status" value="1"/>
</dbReference>
<dbReference type="Proteomes" id="UP000254771">
    <property type="component" value="Unassembled WGS sequence"/>
</dbReference>
<dbReference type="Gene3D" id="1.10.287.470">
    <property type="entry name" value="Helix hairpin bin"/>
    <property type="match status" value="1"/>
</dbReference>
<dbReference type="Gene3D" id="2.40.50.100">
    <property type="match status" value="1"/>
</dbReference>
<dbReference type="NCBIfam" id="TIGR01730">
    <property type="entry name" value="RND_mfp"/>
    <property type="match status" value="1"/>
</dbReference>
<feature type="domain" description="CusB-like beta-barrel" evidence="3">
    <location>
        <begin position="168"/>
        <end position="240"/>
    </location>
</feature>
<organism evidence="5 6">
    <name type="scientific">endosymbiont of Escarpia spicata</name>
    <dbReference type="NCBI Taxonomy" id="2200908"/>
    <lineage>
        <taxon>Bacteria</taxon>
        <taxon>Pseudomonadati</taxon>
        <taxon>Pseudomonadota</taxon>
        <taxon>Gammaproteobacteria</taxon>
        <taxon>sulfur-oxidizing symbionts</taxon>
    </lineage>
</organism>
<accession>A0A370DUY3</accession>
<feature type="domain" description="CzcB-like barrel-sandwich hybrid" evidence="4">
    <location>
        <begin position="27"/>
        <end position="164"/>
    </location>
</feature>
<dbReference type="InterPro" id="IPR051909">
    <property type="entry name" value="MFP_Cation_Efflux"/>
</dbReference>
<dbReference type="Pfam" id="PF25973">
    <property type="entry name" value="BSH_CzcB"/>
    <property type="match status" value="1"/>
</dbReference>
<dbReference type="PANTHER" id="PTHR30097">
    <property type="entry name" value="CATION EFFLUX SYSTEM PROTEIN CUSB"/>
    <property type="match status" value="1"/>
</dbReference>
<dbReference type="EMBL" id="QFXE01000001">
    <property type="protein sequence ID" value="RDH88666.1"/>
    <property type="molecule type" value="Genomic_DNA"/>
</dbReference>
<dbReference type="GO" id="GO:0030288">
    <property type="term" value="C:outer membrane-bounded periplasmic space"/>
    <property type="evidence" value="ECO:0007669"/>
    <property type="project" value="TreeGrafter"/>
</dbReference>
<evidence type="ECO:0000313" key="5">
    <source>
        <dbReference type="EMBL" id="RDH88666.1"/>
    </source>
</evidence>
<protein>
    <submittedName>
        <fullName evidence="5">Efflux RND transporter periplasmic adaptor subunit</fullName>
    </submittedName>
</protein>
<proteinExistence type="inferred from homology"/>
<keyword evidence="6" id="KW-1185">Reference proteome</keyword>
<gene>
    <name evidence="5" type="ORF">DIZ78_01215</name>
</gene>
<dbReference type="GO" id="GO:0016020">
    <property type="term" value="C:membrane"/>
    <property type="evidence" value="ECO:0007669"/>
    <property type="project" value="InterPro"/>
</dbReference>
<dbReference type="InterPro" id="IPR058647">
    <property type="entry name" value="BSH_CzcB-like"/>
</dbReference>
<evidence type="ECO:0000259" key="4">
    <source>
        <dbReference type="Pfam" id="PF25973"/>
    </source>
</evidence>
<evidence type="ECO:0000259" key="3">
    <source>
        <dbReference type="Pfam" id="PF25954"/>
    </source>
</evidence>
<evidence type="ECO:0000256" key="2">
    <source>
        <dbReference type="ARBA" id="ARBA00022448"/>
    </source>
</evidence>
<dbReference type="FunFam" id="2.40.30.170:FF:000010">
    <property type="entry name" value="Efflux RND transporter periplasmic adaptor subunit"/>
    <property type="match status" value="1"/>
</dbReference>
<keyword evidence="2" id="KW-0813">Transport</keyword>
<dbReference type="GO" id="GO:0060003">
    <property type="term" value="P:copper ion export"/>
    <property type="evidence" value="ECO:0007669"/>
    <property type="project" value="TreeGrafter"/>
</dbReference>
<dbReference type="PANTHER" id="PTHR30097:SF15">
    <property type="entry name" value="CATION EFFLUX SYSTEM PROTEIN CUSB"/>
    <property type="match status" value="1"/>
</dbReference>
<dbReference type="GO" id="GO:0015679">
    <property type="term" value="P:plasma membrane copper ion transport"/>
    <property type="evidence" value="ECO:0007669"/>
    <property type="project" value="TreeGrafter"/>
</dbReference>
<dbReference type="InterPro" id="IPR006143">
    <property type="entry name" value="RND_pump_MFP"/>
</dbReference>
<comment type="similarity">
    <text evidence="1">Belongs to the membrane fusion protein (MFP) (TC 8.A.1) family.</text>
</comment>
<dbReference type="Gene3D" id="2.40.420.20">
    <property type="match status" value="1"/>
</dbReference>
<dbReference type="Gene3D" id="2.40.30.170">
    <property type="match status" value="1"/>
</dbReference>
<dbReference type="AlphaFoldDB" id="A0A370DUY3"/>
<dbReference type="GO" id="GO:0022857">
    <property type="term" value="F:transmembrane transporter activity"/>
    <property type="evidence" value="ECO:0007669"/>
    <property type="project" value="InterPro"/>
</dbReference>
<evidence type="ECO:0000313" key="6">
    <source>
        <dbReference type="Proteomes" id="UP000254771"/>
    </source>
</evidence>
<dbReference type="Pfam" id="PF25954">
    <property type="entry name" value="Beta-barrel_RND_2"/>
    <property type="match status" value="1"/>
</dbReference>
<reference evidence="5 6" key="1">
    <citation type="journal article" date="2018" name="ISME J.">
        <title>Endosymbiont genomes yield clues of tubeworm success.</title>
        <authorList>
            <person name="Li Y."/>
            <person name="Liles M.R."/>
            <person name="Halanych K.M."/>
        </authorList>
    </citation>
    <scope>NUCLEOTIDE SEQUENCE [LARGE SCALE GENOMIC DNA]</scope>
    <source>
        <strain evidence="5">A1462</strain>
    </source>
</reference>
<evidence type="ECO:0000256" key="1">
    <source>
        <dbReference type="ARBA" id="ARBA00009477"/>
    </source>
</evidence>